<dbReference type="Proteomes" id="UP000521943">
    <property type="component" value="Unassembled WGS sequence"/>
</dbReference>
<evidence type="ECO:0000313" key="1">
    <source>
        <dbReference type="EMBL" id="KAF6758308.1"/>
    </source>
</evidence>
<gene>
    <name evidence="1" type="ORF">DFP72DRAFT_191911</name>
</gene>
<dbReference type="EMBL" id="JACGCI010000019">
    <property type="protein sequence ID" value="KAF6758308.1"/>
    <property type="molecule type" value="Genomic_DNA"/>
</dbReference>
<accession>A0A8H6I3M7</accession>
<evidence type="ECO:0000313" key="2">
    <source>
        <dbReference type="Proteomes" id="UP000521943"/>
    </source>
</evidence>
<proteinExistence type="predicted"/>
<reference evidence="1 2" key="1">
    <citation type="submission" date="2020-07" db="EMBL/GenBank/DDBJ databases">
        <title>Comparative genomics of pyrophilous fungi reveals a link between fire events and developmental genes.</title>
        <authorList>
            <consortium name="DOE Joint Genome Institute"/>
            <person name="Steindorff A.S."/>
            <person name="Carver A."/>
            <person name="Calhoun S."/>
            <person name="Stillman K."/>
            <person name="Liu H."/>
            <person name="Lipzen A."/>
            <person name="Pangilinan J."/>
            <person name="Labutti K."/>
            <person name="Bruns T.D."/>
            <person name="Grigoriev I.V."/>
        </authorList>
    </citation>
    <scope>NUCLEOTIDE SEQUENCE [LARGE SCALE GENOMIC DNA]</scope>
    <source>
        <strain evidence="1 2">CBS 144469</strain>
    </source>
</reference>
<comment type="caution">
    <text evidence="1">The sequence shown here is derived from an EMBL/GenBank/DDBJ whole genome shotgun (WGS) entry which is preliminary data.</text>
</comment>
<protein>
    <submittedName>
        <fullName evidence="1">Uncharacterized protein</fullName>
    </submittedName>
</protein>
<name>A0A8H6I3M7_9AGAR</name>
<sequence>MHSSLPFGPLQNIAAYPFISVCQPLPSPFKLPARGSETSRSTPTVSFAPFASIPVGGTSSLTSSMNTSQSNTTCNRCDHASLGDFSWQRRRRPRSLAGIRSVAVGPTSRFIEDPLPHSSHVARGKDFCCVFIIRGALTCEYSSFGSLGSYIADCTWNLGLGF</sequence>
<dbReference type="AlphaFoldDB" id="A0A8H6I3M7"/>
<organism evidence="1 2">
    <name type="scientific">Ephemerocybe angulata</name>
    <dbReference type="NCBI Taxonomy" id="980116"/>
    <lineage>
        <taxon>Eukaryota</taxon>
        <taxon>Fungi</taxon>
        <taxon>Dikarya</taxon>
        <taxon>Basidiomycota</taxon>
        <taxon>Agaricomycotina</taxon>
        <taxon>Agaricomycetes</taxon>
        <taxon>Agaricomycetidae</taxon>
        <taxon>Agaricales</taxon>
        <taxon>Agaricineae</taxon>
        <taxon>Psathyrellaceae</taxon>
        <taxon>Ephemerocybe</taxon>
    </lineage>
</organism>
<dbReference type="OrthoDB" id="10543092at2759"/>
<keyword evidence="2" id="KW-1185">Reference proteome</keyword>